<proteinExistence type="predicted"/>
<evidence type="ECO:0000313" key="1">
    <source>
        <dbReference type="EMBL" id="GFT81871.1"/>
    </source>
</evidence>
<name>A0A8X6U597_NEPPI</name>
<dbReference type="Proteomes" id="UP000887013">
    <property type="component" value="Unassembled WGS sequence"/>
</dbReference>
<dbReference type="AlphaFoldDB" id="A0A8X6U597"/>
<evidence type="ECO:0000313" key="2">
    <source>
        <dbReference type="Proteomes" id="UP000887013"/>
    </source>
</evidence>
<accession>A0A8X6U597</accession>
<protein>
    <submittedName>
        <fullName evidence="1">Uncharacterized protein</fullName>
    </submittedName>
</protein>
<keyword evidence="2" id="KW-1185">Reference proteome</keyword>
<dbReference type="EMBL" id="BMAW01118854">
    <property type="protein sequence ID" value="GFT81871.1"/>
    <property type="molecule type" value="Genomic_DNA"/>
</dbReference>
<gene>
    <name evidence="1" type="ORF">NPIL_198321</name>
</gene>
<reference evidence="1" key="1">
    <citation type="submission" date="2020-08" db="EMBL/GenBank/DDBJ databases">
        <title>Multicomponent nature underlies the extraordinary mechanical properties of spider dragline silk.</title>
        <authorList>
            <person name="Kono N."/>
            <person name="Nakamura H."/>
            <person name="Mori M."/>
            <person name="Yoshida Y."/>
            <person name="Ohtoshi R."/>
            <person name="Malay A.D."/>
            <person name="Moran D.A.P."/>
            <person name="Tomita M."/>
            <person name="Numata K."/>
            <person name="Arakawa K."/>
        </authorList>
    </citation>
    <scope>NUCLEOTIDE SEQUENCE</scope>
</reference>
<comment type="caution">
    <text evidence="1">The sequence shown here is derived from an EMBL/GenBank/DDBJ whole genome shotgun (WGS) entry which is preliminary data.</text>
</comment>
<organism evidence="1 2">
    <name type="scientific">Nephila pilipes</name>
    <name type="common">Giant wood spider</name>
    <name type="synonym">Nephila maculata</name>
    <dbReference type="NCBI Taxonomy" id="299642"/>
    <lineage>
        <taxon>Eukaryota</taxon>
        <taxon>Metazoa</taxon>
        <taxon>Ecdysozoa</taxon>
        <taxon>Arthropoda</taxon>
        <taxon>Chelicerata</taxon>
        <taxon>Arachnida</taxon>
        <taxon>Araneae</taxon>
        <taxon>Araneomorphae</taxon>
        <taxon>Entelegynae</taxon>
        <taxon>Araneoidea</taxon>
        <taxon>Nephilidae</taxon>
        <taxon>Nephila</taxon>
    </lineage>
</organism>
<sequence length="100" mass="10810">MSRRISFLTFLLCPPEPASPERLPPLLIPFLLIGKNRDIPTTDLLNTNKLSEPDTAGLTPLSGATFESHLEGPKSTCLCDTSGLFCDKADNPFYTCVAGV</sequence>